<organism evidence="3 4">
    <name type="scientific">Candidatus Nephthysia bennettiae</name>
    <dbReference type="NCBI Taxonomy" id="3127016"/>
    <lineage>
        <taxon>Bacteria</taxon>
        <taxon>Bacillati</taxon>
        <taxon>Candidatus Dormiibacterota</taxon>
        <taxon>Candidatus Dormibacteria</taxon>
        <taxon>Candidatus Dormibacterales</taxon>
        <taxon>Candidatus Dormibacteraceae</taxon>
        <taxon>Candidatus Nephthysia</taxon>
    </lineage>
</organism>
<dbReference type="InterPro" id="IPR013783">
    <property type="entry name" value="Ig-like_fold"/>
</dbReference>
<evidence type="ECO:0000313" key="4">
    <source>
        <dbReference type="Proteomes" id="UP000612893"/>
    </source>
</evidence>
<feature type="domain" description="Bacterial Ig-like" evidence="2">
    <location>
        <begin position="42"/>
        <end position="118"/>
    </location>
</feature>
<proteinExistence type="predicted"/>
<evidence type="ECO:0000256" key="1">
    <source>
        <dbReference type="SAM" id="SignalP"/>
    </source>
</evidence>
<gene>
    <name evidence="3" type="ORF">JF922_04675</name>
</gene>
<keyword evidence="1" id="KW-0732">Signal</keyword>
<reference evidence="3" key="1">
    <citation type="submission" date="2020-10" db="EMBL/GenBank/DDBJ databases">
        <title>Ca. Dormibacterota MAGs.</title>
        <authorList>
            <person name="Montgomery K."/>
        </authorList>
    </citation>
    <scope>NUCLEOTIDE SEQUENCE [LARGE SCALE GENOMIC DNA]</scope>
    <source>
        <strain evidence="3">SC8812_S17_10</strain>
    </source>
</reference>
<keyword evidence="4" id="KW-1185">Reference proteome</keyword>
<feature type="domain" description="Bacterial Ig-like" evidence="2">
    <location>
        <begin position="130"/>
        <end position="222"/>
    </location>
</feature>
<dbReference type="AlphaFoldDB" id="A0A934N7W9"/>
<dbReference type="Gene3D" id="2.60.40.10">
    <property type="entry name" value="Immunoglobulins"/>
    <property type="match status" value="6"/>
</dbReference>
<dbReference type="RefSeq" id="WP_338199524.1">
    <property type="nucleotide sequence ID" value="NZ_JAEKNR010000057.1"/>
</dbReference>
<dbReference type="InterPro" id="IPR032109">
    <property type="entry name" value="Big_3_5"/>
</dbReference>
<feature type="domain" description="Bacterial Ig-like" evidence="2">
    <location>
        <begin position="439"/>
        <end position="521"/>
    </location>
</feature>
<evidence type="ECO:0000259" key="2">
    <source>
        <dbReference type="Pfam" id="PF16640"/>
    </source>
</evidence>
<dbReference type="Proteomes" id="UP000612893">
    <property type="component" value="Unassembled WGS sequence"/>
</dbReference>
<feature type="signal peptide" evidence="1">
    <location>
        <begin position="1"/>
        <end position="23"/>
    </location>
</feature>
<feature type="domain" description="Bacterial Ig-like" evidence="2">
    <location>
        <begin position="338"/>
        <end position="426"/>
    </location>
</feature>
<protein>
    <submittedName>
        <fullName evidence="3">Ig-like domain repeat protein</fullName>
    </submittedName>
</protein>
<feature type="chain" id="PRO_5044787517" evidence="1">
    <location>
        <begin position="24"/>
        <end position="630"/>
    </location>
</feature>
<feature type="domain" description="Bacterial Ig-like" evidence="2">
    <location>
        <begin position="240"/>
        <end position="323"/>
    </location>
</feature>
<accession>A0A934N7W9</accession>
<comment type="caution">
    <text evidence="3">The sequence shown here is derived from an EMBL/GenBank/DDBJ whole genome shotgun (WGS) entry which is preliminary data.</text>
</comment>
<dbReference type="EMBL" id="JAEKNR010000057">
    <property type="protein sequence ID" value="MBJ7597363.1"/>
    <property type="molecule type" value="Genomic_DNA"/>
</dbReference>
<sequence>MRLISVTFLLAALALATSSTAFAAGPTLPTATMLSSAADPGGEGAPITLTAVVEAPGWPGGSVTFSDYELGTLQSAPVLEGKSTVTLGPMPAGLHLLSADYSGDGVFAPSSARLTLRVGSPVASTVLIGADHNPATPGQGVTLTANLQTSGGYGMASGTVTLLDGAVQLATLPVSLLASPGGRGGSVDQLSFATALPAGVHPITAVYSGDGNLAGGTSAIWTEVVGERVATTTTLVPPANPSLGGQTSMLTATVAPATPASKLPSGTLTFRDGASVLGRTSLAAGAGSIAVSLLDAGAHALTVAYSGDGDFLGSTSAPLALQVLGVGGGPAPTVTALAAGPNPVSFGQALTFKASVAAVSGAGAPAGSVYFADESGAVLGSATLDASGQATLTTSRLSPGTHRLRAVYAGGNRFAHSSSEAFEVSVERAQASVSAVSGPEPAAGAQGISLGAAISGQPDAPPGGSVTFVDQGAVLGTVALGDQGQAHLDTAGLAAGLHRVVAVYNGDGNYGSVSAAFTVLVPGPVATSTSVQAGQKRVLASRDVTLTATVAPTSPSGDAPAGVITFKEGDAVLGSGELDGQGGAELTIPALPPGQHTIVASFPGSGSLAPSSGTVTVQVLDRQEPSADSG</sequence>
<name>A0A934N7W9_9BACT</name>
<feature type="domain" description="Bacterial Ig-like" evidence="2">
    <location>
        <begin position="537"/>
        <end position="619"/>
    </location>
</feature>
<evidence type="ECO:0000313" key="3">
    <source>
        <dbReference type="EMBL" id="MBJ7597363.1"/>
    </source>
</evidence>
<dbReference type="Pfam" id="PF16640">
    <property type="entry name" value="Big_3_5"/>
    <property type="match status" value="6"/>
</dbReference>